<organism evidence="1 2">
    <name type="scientific">Colletotrichum spaethianum</name>
    <dbReference type="NCBI Taxonomy" id="700344"/>
    <lineage>
        <taxon>Eukaryota</taxon>
        <taxon>Fungi</taxon>
        <taxon>Dikarya</taxon>
        <taxon>Ascomycota</taxon>
        <taxon>Pezizomycotina</taxon>
        <taxon>Sordariomycetes</taxon>
        <taxon>Hypocreomycetidae</taxon>
        <taxon>Glomerellales</taxon>
        <taxon>Glomerellaceae</taxon>
        <taxon>Colletotrichum</taxon>
        <taxon>Colletotrichum spaethianum species complex</taxon>
    </lineage>
</organism>
<protein>
    <submittedName>
        <fullName evidence="1">Uncharacterized protein</fullName>
    </submittedName>
</protein>
<dbReference type="RefSeq" id="XP_049124393.1">
    <property type="nucleotide sequence ID" value="XM_049268436.1"/>
</dbReference>
<accession>A0AA37L529</accession>
<evidence type="ECO:0000313" key="1">
    <source>
        <dbReference type="EMBL" id="GKT42043.1"/>
    </source>
</evidence>
<dbReference type="EMBL" id="BQXU01000004">
    <property type="protein sequence ID" value="GKT42043.1"/>
    <property type="molecule type" value="Genomic_DNA"/>
</dbReference>
<keyword evidence="2" id="KW-1185">Reference proteome</keyword>
<gene>
    <name evidence="1" type="ORF">ColSpa_02224</name>
</gene>
<name>A0AA37L529_9PEZI</name>
<dbReference type="GeneID" id="73323026"/>
<proteinExistence type="predicted"/>
<evidence type="ECO:0000313" key="2">
    <source>
        <dbReference type="Proteomes" id="UP001055115"/>
    </source>
</evidence>
<dbReference type="AlphaFoldDB" id="A0AA37L529"/>
<dbReference type="Proteomes" id="UP001055115">
    <property type="component" value="Unassembled WGS sequence"/>
</dbReference>
<sequence>MNFIKKSLCSNEFGGNGADPTDGITVRIRHVLDADKEAPVAGGSLVAWNGLKMRGPKEQFMGG</sequence>
<reference evidence="1 2" key="1">
    <citation type="submission" date="2022-03" db="EMBL/GenBank/DDBJ databases">
        <title>Genome data of Colletotrichum spp.</title>
        <authorList>
            <person name="Utami Y.D."/>
            <person name="Hiruma K."/>
        </authorList>
    </citation>
    <scope>NUCLEOTIDE SEQUENCE [LARGE SCALE GENOMIC DNA]</scope>
    <source>
        <strain evidence="1 2">MAFF 239500</strain>
    </source>
</reference>
<comment type="caution">
    <text evidence="1">The sequence shown here is derived from an EMBL/GenBank/DDBJ whole genome shotgun (WGS) entry which is preliminary data.</text>
</comment>